<accession>A0A8S5LPG2</accession>
<dbReference type="EMBL" id="BK015888">
    <property type="protein sequence ID" value="DAD71905.1"/>
    <property type="molecule type" value="Genomic_DNA"/>
</dbReference>
<proteinExistence type="predicted"/>
<evidence type="ECO:0000313" key="1">
    <source>
        <dbReference type="EMBL" id="DAD71905.1"/>
    </source>
</evidence>
<name>A0A8S5LPG2_9CAUD</name>
<reference evidence="1" key="1">
    <citation type="journal article" date="2021" name="Proc. Natl. Acad. Sci. U.S.A.">
        <title>A Catalog of Tens of Thousands of Viruses from Human Metagenomes Reveals Hidden Associations with Chronic Diseases.</title>
        <authorList>
            <person name="Tisza M.J."/>
            <person name="Buck C.B."/>
        </authorList>
    </citation>
    <scope>NUCLEOTIDE SEQUENCE</scope>
    <source>
        <strain evidence="1">CtoiW10</strain>
    </source>
</reference>
<sequence length="120" mass="13088">MKKSFFDTIPGVVRLDSRVAIYVPSTTDTDHPTDNRQQVEEVAAKLSAMFGGATATEARGYWVSQSAGLVGEAVTIVYSNAAAEDIERHGAEIVAICRKIKREMKQEAVSLEINGELFLI</sequence>
<organism evidence="1">
    <name type="scientific">Siphoviridae sp. ctoiW10</name>
    <dbReference type="NCBI Taxonomy" id="2827592"/>
    <lineage>
        <taxon>Viruses</taxon>
        <taxon>Duplodnaviria</taxon>
        <taxon>Heunggongvirae</taxon>
        <taxon>Uroviricota</taxon>
        <taxon>Caudoviricetes</taxon>
    </lineage>
</organism>
<protein>
    <submittedName>
        <fullName evidence="1">Uncharacterized protein</fullName>
    </submittedName>
</protein>